<gene>
    <name evidence="3" type="ORF">EK21DRAFT_95152</name>
</gene>
<keyword evidence="2" id="KW-0732">Signal</keyword>
<sequence length="212" mass="24134">MDFLTFVCFLVLSILFLAHHYPALATLLSNRSTPRPPPDHDRAACEDTVPTSPSMKVNDDVWELIGGNDQPIITQRNDRPIPLTVNLAARFLFESPKNEMVQQVLEEAQKMAREILASNYCPSEAYAAPEFIREMQLAGNIGQLVTWHGKRGRLLYYVSFEDGLKTEYALFLHLEMPLHGLHIIRAVLPAREWFQNQCGLEFENDGLSDHKV</sequence>
<organism evidence="3 4">
    <name type="scientific">Setomelanomma holmii</name>
    <dbReference type="NCBI Taxonomy" id="210430"/>
    <lineage>
        <taxon>Eukaryota</taxon>
        <taxon>Fungi</taxon>
        <taxon>Dikarya</taxon>
        <taxon>Ascomycota</taxon>
        <taxon>Pezizomycotina</taxon>
        <taxon>Dothideomycetes</taxon>
        <taxon>Pleosporomycetidae</taxon>
        <taxon>Pleosporales</taxon>
        <taxon>Pleosporineae</taxon>
        <taxon>Phaeosphaeriaceae</taxon>
        <taxon>Setomelanomma</taxon>
    </lineage>
</organism>
<proteinExistence type="predicted"/>
<protein>
    <submittedName>
        <fullName evidence="3">Uncharacterized protein</fullName>
    </submittedName>
</protein>
<evidence type="ECO:0000313" key="3">
    <source>
        <dbReference type="EMBL" id="KAF2023146.1"/>
    </source>
</evidence>
<accession>A0A9P4LEE0</accession>
<dbReference type="Proteomes" id="UP000799777">
    <property type="component" value="Unassembled WGS sequence"/>
</dbReference>
<dbReference type="AlphaFoldDB" id="A0A9P4LEE0"/>
<reference evidence="3" key="1">
    <citation type="journal article" date="2020" name="Stud. Mycol.">
        <title>101 Dothideomycetes genomes: a test case for predicting lifestyles and emergence of pathogens.</title>
        <authorList>
            <person name="Haridas S."/>
            <person name="Albert R."/>
            <person name="Binder M."/>
            <person name="Bloem J."/>
            <person name="Labutti K."/>
            <person name="Salamov A."/>
            <person name="Andreopoulos B."/>
            <person name="Baker S."/>
            <person name="Barry K."/>
            <person name="Bills G."/>
            <person name="Bluhm B."/>
            <person name="Cannon C."/>
            <person name="Castanera R."/>
            <person name="Culley D."/>
            <person name="Daum C."/>
            <person name="Ezra D."/>
            <person name="Gonzalez J."/>
            <person name="Henrissat B."/>
            <person name="Kuo A."/>
            <person name="Liang C."/>
            <person name="Lipzen A."/>
            <person name="Lutzoni F."/>
            <person name="Magnuson J."/>
            <person name="Mondo S."/>
            <person name="Nolan M."/>
            <person name="Ohm R."/>
            <person name="Pangilinan J."/>
            <person name="Park H.-J."/>
            <person name="Ramirez L."/>
            <person name="Alfaro M."/>
            <person name="Sun H."/>
            <person name="Tritt A."/>
            <person name="Yoshinaga Y."/>
            <person name="Zwiers L.-H."/>
            <person name="Turgeon B."/>
            <person name="Goodwin S."/>
            <person name="Spatafora J."/>
            <person name="Crous P."/>
            <person name="Grigoriev I."/>
        </authorList>
    </citation>
    <scope>NUCLEOTIDE SEQUENCE</scope>
    <source>
        <strain evidence="3">CBS 110217</strain>
    </source>
</reference>
<evidence type="ECO:0000313" key="4">
    <source>
        <dbReference type="Proteomes" id="UP000799777"/>
    </source>
</evidence>
<feature type="region of interest" description="Disordered" evidence="1">
    <location>
        <begin position="30"/>
        <end position="50"/>
    </location>
</feature>
<name>A0A9P4LEE0_9PLEO</name>
<feature type="signal peptide" evidence="2">
    <location>
        <begin position="1"/>
        <end position="25"/>
    </location>
</feature>
<dbReference type="EMBL" id="ML978376">
    <property type="protein sequence ID" value="KAF2023146.1"/>
    <property type="molecule type" value="Genomic_DNA"/>
</dbReference>
<evidence type="ECO:0000256" key="2">
    <source>
        <dbReference type="SAM" id="SignalP"/>
    </source>
</evidence>
<keyword evidence="4" id="KW-1185">Reference proteome</keyword>
<feature type="chain" id="PRO_5040242718" evidence="2">
    <location>
        <begin position="26"/>
        <end position="212"/>
    </location>
</feature>
<evidence type="ECO:0000256" key="1">
    <source>
        <dbReference type="SAM" id="MobiDB-lite"/>
    </source>
</evidence>
<comment type="caution">
    <text evidence="3">The sequence shown here is derived from an EMBL/GenBank/DDBJ whole genome shotgun (WGS) entry which is preliminary data.</text>
</comment>